<dbReference type="InterPro" id="IPR050810">
    <property type="entry name" value="Bact_Secretion_Sys_Channel"/>
</dbReference>
<comment type="subcellular location">
    <subcellularLocation>
        <location evidence="1">Membrane</location>
    </subcellularLocation>
</comment>
<evidence type="ECO:0000256" key="4">
    <source>
        <dbReference type="SAM" id="MobiDB-lite"/>
    </source>
</evidence>
<sequence length="855" mass="94280">EPKPAPEPAAAESKAEPKPAAAAEQPAERKLRFNFRYQKWVDVLEWFAQQADLSLVLDAPPPGTFNYTDTREYTPTEAIDLLNSVLLPKGFTLIRRERMLRLVDLRKGYPEGVIPRISLDELDKRGKFELVSMLFPLQGRKPEDVVKEVSPLLGPYGQCVPLPQTNQVLVTDRAGLIKTIAKVIESMPVPKKPEPPKPPTPPKPELAVYQVKAVDPQSLVEVVRLLVPDVKMVVDSKTQQITAYAIPAHHEVIKKVLEQMEAAHPPDKRPRLQVYSLSAGSLKPSDARRLESMLELAVPDARLRIDAETGKLIVWATPDEHQIVQGALKEMGRAPAAEGEGRKLQLYRLGRLDPQTTVELLKELVPAARLILDEETKSLVAVGDATQQQTIQSLLEQLQKAETGPNAPKIQVYPLSVPLPEDAAALFERIVPQAQITIDTGGMRLIAFAVPSDQDKIKSTLEEIEKSAASGEPPKLVIYRVGKTQVEQVKWLLDSLIGQSSETASQTVRPRISPARLARLSPRQIARLRARGLLPPEGKELAAGAAVPELFGVKVIADAARGELAVWARPDQHKIIAGIISELKGEGKGYEEGHLRAYSVAGIDVDSLLELFETAHPDANFVYDKEGQRLMVWASASTHEAVKKSLDELHGGPEQAGTRQVRIYPLETPLPNGLSEFLTRLLPYAQITVDQEGQRLIAMASQKDHETIKQTLEELQKSQEERDTYQIVVYRVVPSKLERVRNLLERMIAEAGRLRLSVAPAAGAEKPSKTAAEGQPPQKAAAKPVDLQGVKLISGERPGELIVWARPDQHQLIAALIRQFEAEADGQREELVAYPIKAADLNAVLSMLESLYPDA</sequence>
<evidence type="ECO:0000256" key="2">
    <source>
        <dbReference type="ARBA" id="ARBA00022729"/>
    </source>
</evidence>
<dbReference type="Gene3D" id="3.30.1370.120">
    <property type="match status" value="1"/>
</dbReference>
<protein>
    <recommendedName>
        <fullName evidence="5">NolW-like domain-containing protein</fullName>
    </recommendedName>
</protein>
<feature type="compositionally biased region" description="Low complexity" evidence="4">
    <location>
        <begin position="8"/>
        <end position="25"/>
    </location>
</feature>
<dbReference type="PANTHER" id="PTHR30332:SF24">
    <property type="entry name" value="SECRETIN GSPD-RELATED"/>
    <property type="match status" value="1"/>
</dbReference>
<dbReference type="InterPro" id="IPR005644">
    <property type="entry name" value="NolW-like"/>
</dbReference>
<dbReference type="GO" id="GO:0009306">
    <property type="term" value="P:protein secretion"/>
    <property type="evidence" value="ECO:0007669"/>
    <property type="project" value="TreeGrafter"/>
</dbReference>
<evidence type="ECO:0000256" key="3">
    <source>
        <dbReference type="ARBA" id="ARBA00023136"/>
    </source>
</evidence>
<dbReference type="InterPro" id="IPR038591">
    <property type="entry name" value="NolW-like_sf"/>
</dbReference>
<feature type="region of interest" description="Disordered" evidence="4">
    <location>
        <begin position="761"/>
        <end position="783"/>
    </location>
</feature>
<dbReference type="Pfam" id="PF03958">
    <property type="entry name" value="Secretin_N"/>
    <property type="match status" value="1"/>
</dbReference>
<organism evidence="6">
    <name type="scientific">uncultured microorganism</name>
    <dbReference type="NCBI Taxonomy" id="358574"/>
    <lineage>
        <taxon>unclassified sequences</taxon>
        <taxon>environmental samples</taxon>
    </lineage>
</organism>
<evidence type="ECO:0000256" key="1">
    <source>
        <dbReference type="ARBA" id="ARBA00004370"/>
    </source>
</evidence>
<dbReference type="AlphaFoldDB" id="L8B178"/>
<evidence type="ECO:0000259" key="5">
    <source>
        <dbReference type="Pfam" id="PF03958"/>
    </source>
</evidence>
<feature type="region of interest" description="Disordered" evidence="4">
    <location>
        <begin position="1"/>
        <end position="25"/>
    </location>
</feature>
<name>L8B178_9ZZZZ</name>
<proteinExistence type="predicted"/>
<dbReference type="PANTHER" id="PTHR30332">
    <property type="entry name" value="PROBABLE GENERAL SECRETION PATHWAY PROTEIN D"/>
    <property type="match status" value="1"/>
</dbReference>
<evidence type="ECO:0000313" key="6">
    <source>
        <dbReference type="EMBL" id="BAM75641.1"/>
    </source>
</evidence>
<feature type="non-terminal residue" evidence="6">
    <location>
        <position position="855"/>
    </location>
</feature>
<dbReference type="GO" id="GO:0016020">
    <property type="term" value="C:membrane"/>
    <property type="evidence" value="ECO:0007669"/>
    <property type="project" value="UniProtKB-SubCell"/>
</dbReference>
<dbReference type="EMBL" id="AB372134">
    <property type="protein sequence ID" value="BAM75641.1"/>
    <property type="molecule type" value="Genomic_DNA"/>
</dbReference>
<feature type="domain" description="NolW-like" evidence="5">
    <location>
        <begin position="134"/>
        <end position="191"/>
    </location>
</feature>
<feature type="non-terminal residue" evidence="6">
    <location>
        <position position="1"/>
    </location>
</feature>
<reference evidence="6" key="1">
    <citation type="submission" date="2007-12" db="EMBL/GenBank/DDBJ databases">
        <title>Phylogenetic prediction and protein expressional analysis in the genetic information detected from deep-sea hydrothermal vent in Suiyo seamount.</title>
        <authorList>
            <person name="Sasaki M."/>
            <person name="Tsujimura M."/>
            <person name="Zhang Z."/>
            <person name="Akutsu J."/>
            <person name="Tajima H."/>
            <person name="Kawarabayasi Y."/>
        </authorList>
    </citation>
    <scope>NUCLEOTIDE SEQUENCE</scope>
</reference>
<accession>L8B178</accession>
<keyword evidence="2" id="KW-0732">Signal</keyword>
<keyword evidence="3" id="KW-0472">Membrane</keyword>